<dbReference type="EMBL" id="MHLC01000028">
    <property type="protein sequence ID" value="OGZ00727.1"/>
    <property type="molecule type" value="Genomic_DNA"/>
</dbReference>
<keyword evidence="1" id="KW-1133">Transmembrane helix</keyword>
<proteinExistence type="predicted"/>
<name>A0A1G2CHM9_9BACT</name>
<dbReference type="AlphaFoldDB" id="A0A1G2CHM9"/>
<feature type="transmembrane region" description="Helical" evidence="1">
    <location>
        <begin position="16"/>
        <end position="33"/>
    </location>
</feature>
<evidence type="ECO:0008006" key="4">
    <source>
        <dbReference type="Google" id="ProtNLM"/>
    </source>
</evidence>
<organism evidence="2 3">
    <name type="scientific">Candidatus Liptonbacteria bacterium RIFCSPLOWO2_01_FULL_56_20</name>
    <dbReference type="NCBI Taxonomy" id="1798652"/>
    <lineage>
        <taxon>Bacteria</taxon>
        <taxon>Candidatus Liptoniibacteriota</taxon>
    </lineage>
</organism>
<dbReference type="STRING" id="1798652.A3A43_00860"/>
<dbReference type="Proteomes" id="UP000178495">
    <property type="component" value="Unassembled WGS sequence"/>
</dbReference>
<gene>
    <name evidence="2" type="ORF">A3A43_00860</name>
</gene>
<comment type="caution">
    <text evidence="2">The sequence shown here is derived from an EMBL/GenBank/DDBJ whole genome shotgun (WGS) entry which is preliminary data.</text>
</comment>
<reference evidence="2 3" key="1">
    <citation type="journal article" date="2016" name="Nat. Commun.">
        <title>Thousands of microbial genomes shed light on interconnected biogeochemical processes in an aquifer system.</title>
        <authorList>
            <person name="Anantharaman K."/>
            <person name="Brown C.T."/>
            <person name="Hug L.A."/>
            <person name="Sharon I."/>
            <person name="Castelle C.J."/>
            <person name="Probst A.J."/>
            <person name="Thomas B.C."/>
            <person name="Singh A."/>
            <person name="Wilkins M.J."/>
            <person name="Karaoz U."/>
            <person name="Brodie E.L."/>
            <person name="Williams K.H."/>
            <person name="Hubbard S.S."/>
            <person name="Banfield J.F."/>
        </authorList>
    </citation>
    <scope>NUCLEOTIDE SEQUENCE [LARGE SCALE GENOMIC DNA]</scope>
</reference>
<sequence length="152" mass="17696">MEWQAPEFEYQPKRTSWYWTSVLIAIVALAVAVWQRNFLFGVFVVVAEMLLMAWAAREPQTRTFSLTAGELKIDDQRRRYPLATVENFSVDADNQGEWRMITLAFKNKLHPTLRVLVPKDRLAEFEHGVGPGIPKIELQESLLDVLEKFIRF</sequence>
<keyword evidence="1" id="KW-0812">Transmembrane</keyword>
<evidence type="ECO:0000313" key="2">
    <source>
        <dbReference type="EMBL" id="OGZ00727.1"/>
    </source>
</evidence>
<protein>
    <recommendedName>
        <fullName evidence="4">DUF5673 domain-containing protein</fullName>
    </recommendedName>
</protein>
<keyword evidence="1" id="KW-0472">Membrane</keyword>
<accession>A0A1G2CHM9</accession>
<evidence type="ECO:0000313" key="3">
    <source>
        <dbReference type="Proteomes" id="UP000178495"/>
    </source>
</evidence>
<feature type="transmembrane region" description="Helical" evidence="1">
    <location>
        <begin position="38"/>
        <end position="56"/>
    </location>
</feature>
<evidence type="ECO:0000256" key="1">
    <source>
        <dbReference type="SAM" id="Phobius"/>
    </source>
</evidence>